<comment type="caution">
    <text evidence="1">The sequence shown here is derived from an EMBL/GenBank/DDBJ whole genome shotgun (WGS) entry which is preliminary data.</text>
</comment>
<keyword evidence="2" id="KW-1185">Reference proteome</keyword>
<dbReference type="InterPro" id="IPR052512">
    <property type="entry name" value="4CMD/NDH-1_regulator"/>
</dbReference>
<evidence type="ECO:0000313" key="2">
    <source>
        <dbReference type="Proteomes" id="UP001379235"/>
    </source>
</evidence>
<organism evidence="1 2">
    <name type="scientific">Novosphingobium aquae</name>
    <dbReference type="NCBI Taxonomy" id="3133435"/>
    <lineage>
        <taxon>Bacteria</taxon>
        <taxon>Pseudomonadati</taxon>
        <taxon>Pseudomonadota</taxon>
        <taxon>Alphaproteobacteria</taxon>
        <taxon>Sphingomonadales</taxon>
        <taxon>Sphingomonadaceae</taxon>
        <taxon>Novosphingobium</taxon>
    </lineage>
</organism>
<dbReference type="InterPro" id="IPR029032">
    <property type="entry name" value="AhpD-like"/>
</dbReference>
<gene>
    <name evidence="1" type="ORF">WG900_03000</name>
</gene>
<dbReference type="SUPFAM" id="SSF69118">
    <property type="entry name" value="AhpD-like"/>
    <property type="match status" value="1"/>
</dbReference>
<evidence type="ECO:0000313" key="1">
    <source>
        <dbReference type="EMBL" id="MEJ6008882.1"/>
    </source>
</evidence>
<dbReference type="PANTHER" id="PTHR33570:SF2">
    <property type="entry name" value="CARBOXYMUCONOLACTONE DECARBOXYLASE-LIKE DOMAIN-CONTAINING PROTEIN"/>
    <property type="match status" value="1"/>
</dbReference>
<dbReference type="RefSeq" id="WP_339964555.1">
    <property type="nucleotide sequence ID" value="NZ_JBBHJY010000001.1"/>
</dbReference>
<name>A0ABU8S4K5_9SPHN</name>
<protein>
    <submittedName>
        <fullName evidence="1">Carboxymuconolactone decarboxylase family protein</fullName>
    </submittedName>
</protein>
<dbReference type="EMBL" id="JBBHJY010000001">
    <property type="protein sequence ID" value="MEJ6008882.1"/>
    <property type="molecule type" value="Genomic_DNA"/>
</dbReference>
<dbReference type="PANTHER" id="PTHR33570">
    <property type="entry name" value="4-CARBOXYMUCONOLACTONE DECARBOXYLASE FAMILY PROTEIN"/>
    <property type="match status" value="1"/>
</dbReference>
<accession>A0ABU8S4K5</accession>
<sequence length="264" mass="29011">MYQGSNLLDPAERSARGEALHHEVTGLKPAKAVTPYDQSWRDFIFAEVWSREGLDRRARYLVAIAGAALSSGEDGHLYGYVHGALKSKILSVVEMREAALHLSVYGGWSRGGHVDAAITKAVKALKLVDEPCAPIRGEPWDQRARGDFGGNEFMKVMTFAGGGGETPYLEAIRNFVFGEMWNRRALDERSRRWLTLVGVCESCAETPIKSHIYAAMASGNCKPAEMQEFVLAYGIHAGWPKASVIQGAVFAMTRNFEMGLGWNG</sequence>
<proteinExistence type="predicted"/>
<dbReference type="Gene3D" id="1.20.1290.10">
    <property type="entry name" value="AhpD-like"/>
    <property type="match status" value="1"/>
</dbReference>
<dbReference type="Proteomes" id="UP001379235">
    <property type="component" value="Unassembled WGS sequence"/>
</dbReference>
<reference evidence="1 2" key="1">
    <citation type="submission" date="2024-03" db="EMBL/GenBank/DDBJ databases">
        <authorList>
            <person name="Jo J.-H."/>
        </authorList>
    </citation>
    <scope>NUCLEOTIDE SEQUENCE [LARGE SCALE GENOMIC DNA]</scope>
    <source>
        <strain evidence="1 2">AS3R-12</strain>
    </source>
</reference>